<evidence type="ECO:0008006" key="5">
    <source>
        <dbReference type="Google" id="ProtNLM"/>
    </source>
</evidence>
<dbReference type="OrthoDB" id="9809663at2"/>
<dbReference type="GO" id="GO:0006355">
    <property type="term" value="P:regulation of DNA-templated transcription"/>
    <property type="evidence" value="ECO:0007669"/>
    <property type="project" value="InterPro"/>
</dbReference>
<dbReference type="InterPro" id="IPR005584">
    <property type="entry name" value="DNA_gyrase_inhibitor_YacG"/>
</dbReference>
<dbReference type="EMBL" id="FNSD01000001">
    <property type="protein sequence ID" value="SEB58345.1"/>
    <property type="molecule type" value="Genomic_DNA"/>
</dbReference>
<keyword evidence="1" id="KW-0479">Metal-binding</keyword>
<evidence type="ECO:0000313" key="4">
    <source>
        <dbReference type="Proteomes" id="UP000182409"/>
    </source>
</evidence>
<dbReference type="AlphaFoldDB" id="A0A1H4KJR9"/>
<name>A0A1H4KJR9_9BACT</name>
<dbReference type="PANTHER" id="PTHR36150">
    <property type="entry name" value="DNA GYRASE INHIBITOR YACG"/>
    <property type="match status" value="1"/>
</dbReference>
<dbReference type="SUPFAM" id="SSF57716">
    <property type="entry name" value="Glucocorticoid receptor-like (DNA-binding domain)"/>
    <property type="match status" value="1"/>
</dbReference>
<dbReference type="Pfam" id="PF03884">
    <property type="entry name" value="YacG"/>
    <property type="match status" value="1"/>
</dbReference>
<dbReference type="InterPro" id="IPR013088">
    <property type="entry name" value="Znf_NHR/GATA"/>
</dbReference>
<protein>
    <recommendedName>
        <fullName evidence="5">DNA gyrase inhibitor YacG</fullName>
    </recommendedName>
</protein>
<dbReference type="PANTHER" id="PTHR36150:SF1">
    <property type="entry name" value="DNA GYRASE INHIBITOR YACG"/>
    <property type="match status" value="1"/>
</dbReference>
<reference evidence="3 4" key="1">
    <citation type="submission" date="2016-10" db="EMBL/GenBank/DDBJ databases">
        <authorList>
            <person name="de Groot N.N."/>
        </authorList>
    </citation>
    <scope>NUCLEOTIDE SEQUENCE [LARGE SCALE GENOMIC DNA]</scope>
    <source>
        <strain evidence="3 4">AB35.6</strain>
    </source>
</reference>
<evidence type="ECO:0000256" key="2">
    <source>
        <dbReference type="ARBA" id="ARBA00022833"/>
    </source>
</evidence>
<evidence type="ECO:0000313" key="3">
    <source>
        <dbReference type="EMBL" id="SEB58345.1"/>
    </source>
</evidence>
<evidence type="ECO:0000256" key="1">
    <source>
        <dbReference type="ARBA" id="ARBA00022723"/>
    </source>
</evidence>
<proteinExistence type="inferred from homology"/>
<dbReference type="RefSeq" id="WP_074652798.1">
    <property type="nucleotide sequence ID" value="NZ_FNSD01000001.1"/>
</dbReference>
<dbReference type="HAMAP" id="MF_00649">
    <property type="entry name" value="DNA_gyrase_inhibitor_YacG"/>
    <property type="match status" value="1"/>
</dbReference>
<accession>A0A1H4KJR9</accession>
<sequence>MSNKALHCPTCKKTVTADNPDFPFCSDRCRIIDLGKWASGDYKITSPIHDPDLLEDLVREQNRSSET</sequence>
<dbReference type="Gene3D" id="3.30.50.10">
    <property type="entry name" value="Erythroid Transcription Factor GATA-1, subunit A"/>
    <property type="match status" value="1"/>
</dbReference>
<dbReference type="Proteomes" id="UP000182409">
    <property type="component" value="Unassembled WGS sequence"/>
</dbReference>
<dbReference type="GO" id="GO:0008270">
    <property type="term" value="F:zinc ion binding"/>
    <property type="evidence" value="ECO:0007669"/>
    <property type="project" value="InterPro"/>
</dbReference>
<organism evidence="3 4">
    <name type="scientific">Terriglobus roseus</name>
    <dbReference type="NCBI Taxonomy" id="392734"/>
    <lineage>
        <taxon>Bacteria</taxon>
        <taxon>Pseudomonadati</taxon>
        <taxon>Acidobacteriota</taxon>
        <taxon>Terriglobia</taxon>
        <taxon>Terriglobales</taxon>
        <taxon>Acidobacteriaceae</taxon>
        <taxon>Terriglobus</taxon>
    </lineage>
</organism>
<gene>
    <name evidence="3" type="ORF">SAMN05443244_1217</name>
</gene>
<keyword evidence="2" id="KW-0862">Zinc</keyword>